<comment type="subcellular location">
    <subcellularLocation>
        <location evidence="2">Endoplasmic reticulum</location>
    </subcellularLocation>
</comment>
<evidence type="ECO:0000256" key="10">
    <source>
        <dbReference type="ARBA" id="ARBA00023004"/>
    </source>
</evidence>
<gene>
    <name evidence="15" type="ORF">XAT740_LOCUS31370</name>
</gene>
<comment type="catalytic activity">
    <reaction evidence="12">
        <text>L-lysyl-[collagen] + 2-oxoglutarate + O2 = (5R)-5-hydroxy-L-lysyl-[collagen] + succinate + CO2</text>
        <dbReference type="Rhea" id="RHEA:16569"/>
        <dbReference type="Rhea" id="RHEA-COMP:12751"/>
        <dbReference type="Rhea" id="RHEA-COMP:12752"/>
        <dbReference type="ChEBI" id="CHEBI:15379"/>
        <dbReference type="ChEBI" id="CHEBI:16526"/>
        <dbReference type="ChEBI" id="CHEBI:16810"/>
        <dbReference type="ChEBI" id="CHEBI:29969"/>
        <dbReference type="ChEBI" id="CHEBI:30031"/>
        <dbReference type="ChEBI" id="CHEBI:133442"/>
        <dbReference type="EC" id="1.14.11.4"/>
    </reaction>
</comment>
<dbReference type="SUPFAM" id="SSF53448">
    <property type="entry name" value="Nucleotide-diphospho-sugar transferases"/>
    <property type="match status" value="1"/>
</dbReference>
<keyword evidence="7" id="KW-0847">Vitamin C</keyword>
<comment type="caution">
    <text evidence="15">The sequence shown here is derived from an EMBL/GenBank/DDBJ whole genome shotgun (WGS) entry which is preliminary data.</text>
</comment>
<evidence type="ECO:0000256" key="8">
    <source>
        <dbReference type="ARBA" id="ARBA00022964"/>
    </source>
</evidence>
<dbReference type="GO" id="GO:0031418">
    <property type="term" value="F:L-ascorbic acid binding"/>
    <property type="evidence" value="ECO:0007669"/>
    <property type="project" value="UniProtKB-KW"/>
</dbReference>
<dbReference type="Pfam" id="PF03171">
    <property type="entry name" value="2OG-FeII_Oxy"/>
    <property type="match status" value="1"/>
</dbReference>
<dbReference type="EC" id="1.14.11.4" evidence="3"/>
<dbReference type="GO" id="GO:0005783">
    <property type="term" value="C:endoplasmic reticulum"/>
    <property type="evidence" value="ECO:0007669"/>
    <property type="project" value="UniProtKB-SubCell"/>
</dbReference>
<dbReference type="InterPro" id="IPR044861">
    <property type="entry name" value="IPNS-like_FE2OG_OXY"/>
</dbReference>
<protein>
    <recommendedName>
        <fullName evidence="3">procollagen-lysine 5-dioxygenase</fullName>
        <ecNumber evidence="3">1.14.11.4</ecNumber>
    </recommendedName>
</protein>
<dbReference type="PROSITE" id="PS51471">
    <property type="entry name" value="FE2OG_OXY"/>
    <property type="match status" value="1"/>
</dbReference>
<dbReference type="EMBL" id="CAJNOR010002853">
    <property type="protein sequence ID" value="CAF1348833.1"/>
    <property type="molecule type" value="Genomic_DNA"/>
</dbReference>
<keyword evidence="5 13" id="KW-0732">Signal</keyword>
<dbReference type="InterPro" id="IPR006620">
    <property type="entry name" value="Pro_4_hyd_alph"/>
</dbReference>
<evidence type="ECO:0000256" key="1">
    <source>
        <dbReference type="ARBA" id="ARBA00001961"/>
    </source>
</evidence>
<dbReference type="SMART" id="SM00702">
    <property type="entry name" value="P4Hc"/>
    <property type="match status" value="1"/>
</dbReference>
<dbReference type="InterPro" id="IPR050757">
    <property type="entry name" value="Collagen_mod_GT25"/>
</dbReference>
<dbReference type="Proteomes" id="UP000663828">
    <property type="component" value="Unassembled WGS sequence"/>
</dbReference>
<evidence type="ECO:0000313" key="15">
    <source>
        <dbReference type="EMBL" id="CAF1348833.1"/>
    </source>
</evidence>
<name>A0A815H8T3_ADIRI</name>
<evidence type="ECO:0000256" key="11">
    <source>
        <dbReference type="ARBA" id="ARBA00023180"/>
    </source>
</evidence>
<reference evidence="15" key="1">
    <citation type="submission" date="2021-02" db="EMBL/GenBank/DDBJ databases">
        <authorList>
            <person name="Nowell W R."/>
        </authorList>
    </citation>
    <scope>NUCLEOTIDE SEQUENCE</scope>
</reference>
<evidence type="ECO:0000256" key="5">
    <source>
        <dbReference type="ARBA" id="ARBA00022729"/>
    </source>
</evidence>
<keyword evidence="8" id="KW-0223">Dioxygenase</keyword>
<evidence type="ECO:0000313" key="16">
    <source>
        <dbReference type="Proteomes" id="UP000663828"/>
    </source>
</evidence>
<keyword evidence="16" id="KW-1185">Reference proteome</keyword>
<proteinExistence type="predicted"/>
<evidence type="ECO:0000256" key="13">
    <source>
        <dbReference type="SAM" id="SignalP"/>
    </source>
</evidence>
<dbReference type="Gene3D" id="2.60.120.620">
    <property type="entry name" value="q2cbj1_9rhob like domain"/>
    <property type="match status" value="1"/>
</dbReference>
<accession>A0A815H8T3</accession>
<dbReference type="InterPro" id="IPR057589">
    <property type="entry name" value="GT_PLOD"/>
</dbReference>
<keyword evidence="4" id="KW-0479">Metal-binding</keyword>
<dbReference type="AlphaFoldDB" id="A0A815H8T3"/>
<evidence type="ECO:0000256" key="4">
    <source>
        <dbReference type="ARBA" id="ARBA00022723"/>
    </source>
</evidence>
<dbReference type="Pfam" id="PF25342">
    <property type="entry name" value="GT_PLOD"/>
    <property type="match status" value="1"/>
</dbReference>
<dbReference type="InterPro" id="IPR005123">
    <property type="entry name" value="Oxoglu/Fe-dep_dioxygenase_dom"/>
</dbReference>
<keyword evidence="10" id="KW-0408">Iron</keyword>
<dbReference type="PANTHER" id="PTHR10730">
    <property type="entry name" value="PROCOLLAGEN-LYSINE,2-OXOGLUTARATE 5-DIOXYGENASE/GLYCOSYLTRANSFERASE 25 FAMILY MEMBER"/>
    <property type="match status" value="1"/>
</dbReference>
<evidence type="ECO:0000256" key="7">
    <source>
        <dbReference type="ARBA" id="ARBA00022896"/>
    </source>
</evidence>
<evidence type="ECO:0000259" key="14">
    <source>
        <dbReference type="PROSITE" id="PS51471"/>
    </source>
</evidence>
<feature type="domain" description="Fe2OG dioxygenase" evidence="14">
    <location>
        <begin position="642"/>
        <end position="735"/>
    </location>
</feature>
<evidence type="ECO:0000256" key="12">
    <source>
        <dbReference type="ARBA" id="ARBA00047930"/>
    </source>
</evidence>
<organism evidence="15 16">
    <name type="scientific">Adineta ricciae</name>
    <name type="common">Rotifer</name>
    <dbReference type="NCBI Taxonomy" id="249248"/>
    <lineage>
        <taxon>Eukaryota</taxon>
        <taxon>Metazoa</taxon>
        <taxon>Spiralia</taxon>
        <taxon>Gnathifera</taxon>
        <taxon>Rotifera</taxon>
        <taxon>Eurotatoria</taxon>
        <taxon>Bdelloidea</taxon>
        <taxon>Adinetida</taxon>
        <taxon>Adinetidae</taxon>
        <taxon>Adineta</taxon>
    </lineage>
</organism>
<feature type="chain" id="PRO_5033053276" description="procollagen-lysine 5-dioxygenase" evidence="13">
    <location>
        <begin position="23"/>
        <end position="735"/>
    </location>
</feature>
<dbReference type="GO" id="GO:0008475">
    <property type="term" value="F:procollagen-lysine 5-dioxygenase activity"/>
    <property type="evidence" value="ECO:0007669"/>
    <property type="project" value="UniProtKB-EC"/>
</dbReference>
<dbReference type="PANTHER" id="PTHR10730:SF45">
    <property type="entry name" value="PROCOLLAGEN-LYSINE,2-OXOGLUTARATE 5-DIOXYGENASE"/>
    <property type="match status" value="1"/>
</dbReference>
<evidence type="ECO:0000256" key="6">
    <source>
        <dbReference type="ARBA" id="ARBA00022824"/>
    </source>
</evidence>
<evidence type="ECO:0000256" key="2">
    <source>
        <dbReference type="ARBA" id="ARBA00004240"/>
    </source>
</evidence>
<dbReference type="GO" id="GO:0005506">
    <property type="term" value="F:iron ion binding"/>
    <property type="evidence" value="ECO:0007669"/>
    <property type="project" value="InterPro"/>
</dbReference>
<keyword evidence="11" id="KW-0325">Glycoprotein</keyword>
<feature type="signal peptide" evidence="13">
    <location>
        <begin position="1"/>
        <end position="22"/>
    </location>
</feature>
<comment type="cofactor">
    <cofactor evidence="1">
        <name>L-ascorbate</name>
        <dbReference type="ChEBI" id="CHEBI:38290"/>
    </cofactor>
</comment>
<sequence length="735" mass="85815">MCKMLAQWTVLLLVLCFKSIQAISKDDLLVVSVATDETDGYRRFIRSLNIYGYKYEIYGLGQTWKGGDMKNSAGGGQKINILRENLARYKNDRTKLILFTDSYDVIFTQPPEFLLNKFKKFDSARIVFGAEDYCWPDKSLQYDYPLVESNEKRFLNSGGFIGYAWDIYEMITSKEKIEDTEDDQLFYTKIFLDEYTRTKWGIVLDKRAEIFMNLNGATDEVELPILNDEVYVRNSWTDSVPSVIHGNGPAKKSLNYLSNYIARAWSPTVGSLESKENVIDLTKIEEKQWPMVYVAIFIEYPTPFLREFYDKIFNLTYPKSRLAVLIHNQVEYHKNLTEKYMSKFKENGYKFVKYFNHDDDITEGEARQQAMYVIELTECQEDQCDYLFVVDSISQLDNPDTLTKLVSFNRTIISPMLLRPGKTWSNFWGDYSDEGFYKRSPDYVDIINYNKTGSFNVPHIAHCYLINGTFFKRFTPKYIDASIDPDVKFCQSIRDAGYFMYLNNEHKYGHQTDPDNFNTSLIVPELYEIFNNLHDWKARYIHPDYYKALDLNTTLQQPCPDVFWFPVATDEFTYDLVKVMEVFNGWSGSAHNDARLSGGYENVPTDDIHMTQVGFNDHWLFFLKEFIQPIQQKVYIGYYNDPPKAALNFVVRYMPEYQYKLRPHHDASTYTINLALNDVGKDYEGGGCRFLRYNCSIASTVRGWALMHPGRLTHLHEGLPVLKGKRFIMVSFVDP</sequence>
<dbReference type="InterPro" id="IPR029044">
    <property type="entry name" value="Nucleotide-diphossugar_trans"/>
</dbReference>
<evidence type="ECO:0000256" key="9">
    <source>
        <dbReference type="ARBA" id="ARBA00023002"/>
    </source>
</evidence>
<evidence type="ECO:0000256" key="3">
    <source>
        <dbReference type="ARBA" id="ARBA00012264"/>
    </source>
</evidence>
<keyword evidence="9" id="KW-0560">Oxidoreductase</keyword>
<keyword evidence="6" id="KW-0256">Endoplasmic reticulum</keyword>